<sequence>MIPAYFLYLVFYLGRIIKEKILSPFTLITACVIIIISTLITTLFNSYKKRFEKDDYIISFYEDSKFITTETKVSCYNYLGETSSNIFLFDIETKESKIVYKENITDLKIKTKTNIDKCIMEIQNTFIVKNFIEMINSAVRFL</sequence>
<protein>
    <submittedName>
        <fullName evidence="2">Uncharacterized protein</fullName>
    </submittedName>
</protein>
<evidence type="ECO:0000313" key="2">
    <source>
        <dbReference type="EMBL" id="MFL0163203.1"/>
    </source>
</evidence>
<feature type="transmembrane region" description="Helical" evidence="1">
    <location>
        <begin position="21"/>
        <end position="44"/>
    </location>
</feature>
<comment type="caution">
    <text evidence="2">The sequence shown here is derived from an EMBL/GenBank/DDBJ whole genome shotgun (WGS) entry which is preliminary data.</text>
</comment>
<keyword evidence="3" id="KW-1185">Reference proteome</keyword>
<dbReference type="EMBL" id="JBEWZH010000009">
    <property type="protein sequence ID" value="MFL0163203.1"/>
    <property type="molecule type" value="Genomic_DNA"/>
</dbReference>
<evidence type="ECO:0000256" key="1">
    <source>
        <dbReference type="SAM" id="Phobius"/>
    </source>
</evidence>
<accession>A0ABW8RZT9</accession>
<name>A0ABW8RZT9_9BACT</name>
<keyword evidence="1" id="KW-1133">Transmembrane helix</keyword>
<proteinExistence type="predicted"/>
<evidence type="ECO:0000313" key="3">
    <source>
        <dbReference type="Proteomes" id="UP001623558"/>
    </source>
</evidence>
<keyword evidence="1" id="KW-0472">Membrane</keyword>
<reference evidence="2 3" key="1">
    <citation type="submission" date="2024-07" db="EMBL/GenBank/DDBJ databases">
        <authorList>
            <person name="Pitt A."/>
            <person name="Hahn M.W."/>
        </authorList>
    </citation>
    <scope>NUCLEOTIDE SEQUENCE [LARGE SCALE GENOMIC DNA]</scope>
    <source>
        <strain evidence="2 3">1-SAACH-A3</strain>
    </source>
</reference>
<organism evidence="2 3">
    <name type="scientific">Aquirufa salirivi</name>
    <dbReference type="NCBI Taxonomy" id="3104729"/>
    <lineage>
        <taxon>Bacteria</taxon>
        <taxon>Pseudomonadati</taxon>
        <taxon>Bacteroidota</taxon>
        <taxon>Cytophagia</taxon>
        <taxon>Cytophagales</taxon>
        <taxon>Flectobacillaceae</taxon>
        <taxon>Aquirufa</taxon>
    </lineage>
</organism>
<dbReference type="Proteomes" id="UP001623558">
    <property type="component" value="Unassembled WGS sequence"/>
</dbReference>
<gene>
    <name evidence="2" type="ORF">U0R11_12470</name>
</gene>
<keyword evidence="1" id="KW-0812">Transmembrane</keyword>
<dbReference type="RefSeq" id="WP_406752011.1">
    <property type="nucleotide sequence ID" value="NZ_JBEWZH010000009.1"/>
</dbReference>